<keyword evidence="5" id="KW-1185">Reference proteome</keyword>
<feature type="transmembrane region" description="Helical" evidence="2">
    <location>
        <begin position="31"/>
        <end position="55"/>
    </location>
</feature>
<dbReference type="PANTHER" id="PTHR30441">
    <property type="entry name" value="DUF748 DOMAIN-CONTAINING PROTEIN"/>
    <property type="match status" value="1"/>
</dbReference>
<evidence type="ECO:0000313" key="5">
    <source>
        <dbReference type="Proteomes" id="UP001220395"/>
    </source>
</evidence>
<feature type="domain" description="AsmA" evidence="3">
    <location>
        <begin position="314"/>
        <end position="516"/>
    </location>
</feature>
<feature type="region of interest" description="Disordered" evidence="1">
    <location>
        <begin position="1"/>
        <end position="26"/>
    </location>
</feature>
<evidence type="ECO:0000313" key="4">
    <source>
        <dbReference type="EMBL" id="WCT73567.1"/>
    </source>
</evidence>
<keyword evidence="2" id="KW-0472">Membrane</keyword>
<dbReference type="Proteomes" id="UP001220395">
    <property type="component" value="Chromosome"/>
</dbReference>
<feature type="region of interest" description="Disordered" evidence="1">
    <location>
        <begin position="671"/>
        <end position="695"/>
    </location>
</feature>
<name>A0ABY7TK17_9SPHN</name>
<dbReference type="EMBL" id="CP117411">
    <property type="protein sequence ID" value="WCT73567.1"/>
    <property type="molecule type" value="Genomic_DNA"/>
</dbReference>
<dbReference type="RefSeq" id="WP_273687891.1">
    <property type="nucleotide sequence ID" value="NZ_CP117411.1"/>
</dbReference>
<keyword evidence="2" id="KW-0812">Transmembrane</keyword>
<dbReference type="PANTHER" id="PTHR30441:SF9">
    <property type="entry name" value="ASMA FAMILY PROTEIN YHJG"/>
    <property type="match status" value="1"/>
</dbReference>
<sequence>MADGTPSATLRSSPDAPPEAPRRTRDPASTALASTIALVATVIGLIFLAWLILYVTKGRFLKHPFERIASQYSERKVSVAGDFQFYFDFIDAKFLAEGMRVSNPDWAKSPDLFTAKLIDTRIETIPLIFGRRRVEWLNLVDGDVDLEWDATGKRNTWTFAGDEPFQMPLISRAVVDGTVIHYRQPAMQLFADVKFDTIKAKDSRFATRIGFDGSGSFRGNSLKLWGSQSTPNELLAGGRNQFDFHAAVARSRIDVAGTLPGATIIEGADLRVGVRGQNIRNLFDLAGIAVPDTRSYRLTSHFTKDGGAYKFTRIAGVYGNSDLGGSMTVTFPDNRLLLEADLASKVVDMVDIGPFIGYNPNALATQGAVAAVKQTGGSPRILPDAPLRIEAIKAFDAKINYKVADVRQKFVPISNIVLGFGLDHSLMTLKPLNFDVAGGHLDSDISIDARQPAVVTDYDIRLSPTPLGTLLSRFGVASSGTNGTIKARVQMKGTGDTVRESLATSNGRIAVVLPRGTFWTSYTQLSEFDIGVFVQKMFQKKLKEPVQVNCGLIAFTVRDGVAAADPILIDTTKNVMTAKGGFSFKDESLDMGFRADGKKFSLFSGQSPVGINGYFAAPGINIISPQLLTRAGAGIGLGLVASPLAAVLAFVDTGNAKAAACGPVLAGATAAQQRTVKGEARKDTGTRAENRERAK</sequence>
<dbReference type="InterPro" id="IPR007844">
    <property type="entry name" value="AsmA"/>
</dbReference>
<evidence type="ECO:0000256" key="1">
    <source>
        <dbReference type="SAM" id="MobiDB-lite"/>
    </source>
</evidence>
<protein>
    <submittedName>
        <fullName evidence="4">AsmA family protein</fullName>
    </submittedName>
</protein>
<gene>
    <name evidence="4" type="ORF">PQ455_18480</name>
</gene>
<evidence type="ECO:0000256" key="2">
    <source>
        <dbReference type="SAM" id="Phobius"/>
    </source>
</evidence>
<proteinExistence type="predicted"/>
<feature type="compositionally biased region" description="Basic and acidic residues" evidence="1">
    <location>
        <begin position="676"/>
        <end position="695"/>
    </location>
</feature>
<organism evidence="4 5">
    <name type="scientific">Sphingomonas naphthae</name>
    <dbReference type="NCBI Taxonomy" id="1813468"/>
    <lineage>
        <taxon>Bacteria</taxon>
        <taxon>Pseudomonadati</taxon>
        <taxon>Pseudomonadota</taxon>
        <taxon>Alphaproteobacteria</taxon>
        <taxon>Sphingomonadales</taxon>
        <taxon>Sphingomonadaceae</taxon>
        <taxon>Sphingomonas</taxon>
    </lineage>
</organism>
<feature type="compositionally biased region" description="Polar residues" evidence="1">
    <location>
        <begin position="1"/>
        <end position="12"/>
    </location>
</feature>
<reference evidence="4 5" key="1">
    <citation type="submission" date="2023-02" db="EMBL/GenBank/DDBJ databases">
        <title>Genome sequence of Sphingomonas naphthae.</title>
        <authorList>
            <person name="Kim S."/>
            <person name="Heo J."/>
            <person name="Kwon S.-W."/>
        </authorList>
    </citation>
    <scope>NUCLEOTIDE SEQUENCE [LARGE SCALE GENOMIC DNA]</scope>
    <source>
        <strain evidence="4 5">KACC 18716</strain>
    </source>
</reference>
<dbReference type="Pfam" id="PF05170">
    <property type="entry name" value="AsmA"/>
    <property type="match status" value="1"/>
</dbReference>
<evidence type="ECO:0000259" key="3">
    <source>
        <dbReference type="Pfam" id="PF05170"/>
    </source>
</evidence>
<accession>A0ABY7TK17</accession>
<keyword evidence="2" id="KW-1133">Transmembrane helix</keyword>
<dbReference type="InterPro" id="IPR052894">
    <property type="entry name" value="AsmA-related"/>
</dbReference>